<reference evidence="2 3" key="1">
    <citation type="submission" date="2024-09" db="EMBL/GenBank/DDBJ databases">
        <authorList>
            <person name="Sun Q."/>
            <person name="Mori K."/>
        </authorList>
    </citation>
    <scope>NUCLEOTIDE SEQUENCE [LARGE SCALE GENOMIC DNA]</scope>
    <source>
        <strain evidence="2 3">NCAIM B.02529</strain>
    </source>
</reference>
<dbReference type="RefSeq" id="WP_377351543.1">
    <property type="nucleotide sequence ID" value="NZ_JBHLTP010000022.1"/>
</dbReference>
<evidence type="ECO:0000259" key="1">
    <source>
        <dbReference type="Pfam" id="PF06114"/>
    </source>
</evidence>
<dbReference type="EMBL" id="JBHLTP010000022">
    <property type="protein sequence ID" value="MFC0525817.1"/>
    <property type="molecule type" value="Genomic_DNA"/>
</dbReference>
<sequence length="233" mass="27802">MKYQMTTLEMYVKELYEYIGINQPYQIDISYISKKMMIDLRHSHYDSQYTEFPGNKVINICTDKSKARQWEEFCHELGHALMHFGNQIIMPSTFRNKQEWQAHNFALHFSMPTFMLFELELPKYRNQAVGYISMLFGVTSEFASERLKHYENQVYGELFSQAIMEQRQDYPPPFSSSIDLHDDLPIEEKPSFKAFLDELRQHGATEEDIRKVIEDINYQEQRKFSQLIPTDTF</sequence>
<evidence type="ECO:0000313" key="2">
    <source>
        <dbReference type="EMBL" id="MFC0525817.1"/>
    </source>
</evidence>
<gene>
    <name evidence="2" type="ORF">ACFFGV_19755</name>
</gene>
<keyword evidence="3" id="KW-1185">Reference proteome</keyword>
<feature type="domain" description="IrrE N-terminal-like" evidence="1">
    <location>
        <begin position="39"/>
        <end position="148"/>
    </location>
</feature>
<dbReference type="Pfam" id="PF06114">
    <property type="entry name" value="Peptidase_M78"/>
    <property type="match status" value="1"/>
</dbReference>
<dbReference type="Proteomes" id="UP001589836">
    <property type="component" value="Unassembled WGS sequence"/>
</dbReference>
<proteinExistence type="predicted"/>
<evidence type="ECO:0000313" key="3">
    <source>
        <dbReference type="Proteomes" id="UP001589836"/>
    </source>
</evidence>
<comment type="caution">
    <text evidence="2">The sequence shown here is derived from an EMBL/GenBank/DDBJ whole genome shotgun (WGS) entry which is preliminary data.</text>
</comment>
<name>A0ABV6LTT8_9BACI</name>
<dbReference type="Gene3D" id="1.10.10.2910">
    <property type="match status" value="1"/>
</dbReference>
<organism evidence="2 3">
    <name type="scientific">Pontibacillus salicampi</name>
    <dbReference type="NCBI Taxonomy" id="1449801"/>
    <lineage>
        <taxon>Bacteria</taxon>
        <taxon>Bacillati</taxon>
        <taxon>Bacillota</taxon>
        <taxon>Bacilli</taxon>
        <taxon>Bacillales</taxon>
        <taxon>Bacillaceae</taxon>
        <taxon>Pontibacillus</taxon>
    </lineage>
</organism>
<dbReference type="InterPro" id="IPR010359">
    <property type="entry name" value="IrrE_HExxH"/>
</dbReference>
<protein>
    <submittedName>
        <fullName evidence="2">ImmA/IrrE family metallo-endopeptidase</fullName>
    </submittedName>
</protein>
<accession>A0ABV6LTT8</accession>